<feature type="domain" description="HIT" evidence="5">
    <location>
        <begin position="65"/>
        <end position="172"/>
    </location>
</feature>
<dbReference type="PANTHER" id="PTHR47670">
    <property type="entry name" value="ADENYLYLSULFATASE HINT3"/>
    <property type="match status" value="1"/>
</dbReference>
<evidence type="ECO:0000256" key="2">
    <source>
        <dbReference type="PIRSR" id="PIRSR601310-3"/>
    </source>
</evidence>
<dbReference type="SUPFAM" id="SSF54197">
    <property type="entry name" value="HIT-like"/>
    <property type="match status" value="1"/>
</dbReference>
<keyword evidence="4" id="KW-0732">Signal</keyword>
<dbReference type="InterPro" id="IPR011146">
    <property type="entry name" value="HIT-like"/>
</dbReference>
<dbReference type="PhylomeDB" id="A0A0G4F248"/>
<reference evidence="6" key="1">
    <citation type="submission" date="2014-11" db="EMBL/GenBank/DDBJ databases">
        <authorList>
            <person name="Otto D Thomas"/>
            <person name="Naeem Raeece"/>
        </authorList>
    </citation>
    <scope>NUCLEOTIDE SEQUENCE</scope>
</reference>
<name>A0A0G4F248_9ALVE</name>
<protein>
    <recommendedName>
        <fullName evidence="5">HIT domain-containing protein</fullName>
    </recommendedName>
</protein>
<dbReference type="InterPro" id="IPR036265">
    <property type="entry name" value="HIT-like_sf"/>
</dbReference>
<evidence type="ECO:0000259" key="5">
    <source>
        <dbReference type="PROSITE" id="PS51084"/>
    </source>
</evidence>
<dbReference type="VEuPathDB" id="CryptoDB:Cvel_14663"/>
<evidence type="ECO:0000313" key="6">
    <source>
        <dbReference type="EMBL" id="CEM05604.1"/>
    </source>
</evidence>
<evidence type="ECO:0000256" key="4">
    <source>
        <dbReference type="SAM" id="SignalP"/>
    </source>
</evidence>
<feature type="signal peptide" evidence="4">
    <location>
        <begin position="1"/>
        <end position="24"/>
    </location>
</feature>
<dbReference type="InterPro" id="IPR001310">
    <property type="entry name" value="Histidine_triad_HIT"/>
</dbReference>
<dbReference type="Gene3D" id="3.30.428.10">
    <property type="entry name" value="HIT-like"/>
    <property type="match status" value="1"/>
</dbReference>
<dbReference type="GO" id="GO:0009150">
    <property type="term" value="P:purine ribonucleotide metabolic process"/>
    <property type="evidence" value="ECO:0007669"/>
    <property type="project" value="TreeGrafter"/>
</dbReference>
<sequence length="197" mass="21384">MAVFGFCFLLFSLSLFSSLACASAFVRLGKGSNSRSCCQNSRRLSLPSLRTIAMATKIEWDPENVFTKIINGQIPCYKIFETEDAIAILDAFPSVQGHSLLIPKHNVATVMDMEPEVAARVLKELPRLAKAVQQAVGAEGVNIFQNNGRAAGQEVMHAHFHVVPRTSGDGLMKLPGSKGKIEKEDAEAILAKIQEGL</sequence>
<dbReference type="PRINTS" id="PR00332">
    <property type="entry name" value="HISTRIAD"/>
</dbReference>
<dbReference type="GO" id="GO:0047627">
    <property type="term" value="F:adenylylsulfatase activity"/>
    <property type="evidence" value="ECO:0007669"/>
    <property type="project" value="TreeGrafter"/>
</dbReference>
<dbReference type="EMBL" id="CDMZ01000057">
    <property type="protein sequence ID" value="CEM05604.1"/>
    <property type="molecule type" value="Genomic_DNA"/>
</dbReference>
<feature type="chain" id="PRO_5005188496" description="HIT domain-containing protein" evidence="4">
    <location>
        <begin position="25"/>
        <end position="197"/>
    </location>
</feature>
<evidence type="ECO:0000256" key="3">
    <source>
        <dbReference type="PROSITE-ProRule" id="PRU00464"/>
    </source>
</evidence>
<organism evidence="6">
    <name type="scientific">Chromera velia CCMP2878</name>
    <dbReference type="NCBI Taxonomy" id="1169474"/>
    <lineage>
        <taxon>Eukaryota</taxon>
        <taxon>Sar</taxon>
        <taxon>Alveolata</taxon>
        <taxon>Colpodellida</taxon>
        <taxon>Chromeraceae</taxon>
        <taxon>Chromera</taxon>
    </lineage>
</organism>
<proteinExistence type="predicted"/>
<evidence type="ECO:0000256" key="1">
    <source>
        <dbReference type="PIRSR" id="PIRSR601310-1"/>
    </source>
</evidence>
<accession>A0A0G4F248</accession>
<feature type="active site" description="Tele-AMP-histidine intermediate" evidence="1">
    <location>
        <position position="159"/>
    </location>
</feature>
<dbReference type="InterPro" id="IPR039384">
    <property type="entry name" value="HINT"/>
</dbReference>
<dbReference type="AlphaFoldDB" id="A0A0G4F248"/>
<dbReference type="Pfam" id="PF01230">
    <property type="entry name" value="HIT"/>
    <property type="match status" value="1"/>
</dbReference>
<dbReference type="CDD" id="cd01277">
    <property type="entry name" value="HINT_subgroup"/>
    <property type="match status" value="1"/>
</dbReference>
<feature type="short sequence motif" description="Histidine triad motif" evidence="2 3">
    <location>
        <begin position="157"/>
        <end position="161"/>
    </location>
</feature>
<dbReference type="PROSITE" id="PS51084">
    <property type="entry name" value="HIT_2"/>
    <property type="match status" value="1"/>
</dbReference>
<dbReference type="GO" id="GO:0006790">
    <property type="term" value="P:sulfur compound metabolic process"/>
    <property type="evidence" value="ECO:0007669"/>
    <property type="project" value="TreeGrafter"/>
</dbReference>
<dbReference type="PANTHER" id="PTHR47670:SF1">
    <property type="entry name" value="ADENYLYLSULFATASE HINT3"/>
    <property type="match status" value="1"/>
</dbReference>
<gene>
    <name evidence="6" type="ORF">Cvel_14663</name>
</gene>